<feature type="compositionally biased region" description="Low complexity" evidence="2">
    <location>
        <begin position="145"/>
        <end position="155"/>
    </location>
</feature>
<proteinExistence type="inferred from homology"/>
<dbReference type="InterPro" id="IPR000120">
    <property type="entry name" value="Amidase"/>
</dbReference>
<feature type="region of interest" description="Disordered" evidence="2">
    <location>
        <begin position="136"/>
        <end position="155"/>
    </location>
</feature>
<dbReference type="Gene3D" id="3.90.1300.10">
    <property type="entry name" value="Amidase signature (AS) domain"/>
    <property type="match status" value="1"/>
</dbReference>
<organism evidence="4 5">
    <name type="scientific">Paralimibaculum aggregatum</name>
    <dbReference type="NCBI Taxonomy" id="3036245"/>
    <lineage>
        <taxon>Bacteria</taxon>
        <taxon>Pseudomonadati</taxon>
        <taxon>Pseudomonadota</taxon>
        <taxon>Alphaproteobacteria</taxon>
        <taxon>Rhodobacterales</taxon>
        <taxon>Paracoccaceae</taxon>
        <taxon>Paralimibaculum</taxon>
    </lineage>
</organism>
<protein>
    <submittedName>
        <fullName evidence="4">Amidase</fullName>
    </submittedName>
</protein>
<comment type="caution">
    <text evidence="4">The sequence shown here is derived from an EMBL/GenBank/DDBJ whole genome shotgun (WGS) entry which is preliminary data.</text>
</comment>
<name>A0ABQ6LH62_9RHOB</name>
<dbReference type="PROSITE" id="PS00571">
    <property type="entry name" value="AMIDASES"/>
    <property type="match status" value="1"/>
</dbReference>
<dbReference type="InterPro" id="IPR023631">
    <property type="entry name" value="Amidase_dom"/>
</dbReference>
<reference evidence="4 5" key="1">
    <citation type="submission" date="2023-04" db="EMBL/GenBank/DDBJ databases">
        <title>Marinoamorphus aggregata gen. nov., sp. Nov., isolate from tissue of brittle star Ophioplocus japonicus.</title>
        <authorList>
            <person name="Kawano K."/>
            <person name="Sawayama S."/>
            <person name="Nakagawa S."/>
        </authorList>
    </citation>
    <scope>NUCLEOTIDE SEQUENCE [LARGE SCALE GENOMIC DNA]</scope>
    <source>
        <strain evidence="4 5">NKW23</strain>
    </source>
</reference>
<dbReference type="PANTHER" id="PTHR11895:SF7">
    <property type="entry name" value="GLUTAMYL-TRNA(GLN) AMIDOTRANSFERASE SUBUNIT A, MITOCHONDRIAL"/>
    <property type="match status" value="1"/>
</dbReference>
<gene>
    <name evidence="4" type="ORF">LNKW23_18510</name>
</gene>
<dbReference type="Proteomes" id="UP001239909">
    <property type="component" value="Unassembled WGS sequence"/>
</dbReference>
<evidence type="ECO:0000313" key="5">
    <source>
        <dbReference type="Proteomes" id="UP001239909"/>
    </source>
</evidence>
<dbReference type="Pfam" id="PF01425">
    <property type="entry name" value="Amidase"/>
    <property type="match status" value="1"/>
</dbReference>
<sequence>MTAPGDPTRATIGELSALLRAGRLSPVELLDALTDRIRREDGRLAAFVHLSETARAAAERAHAEIAAGDWKGPLHGIPIAIKDNHTTADMPTRAGSAAPGTDYPLADAHAVARLRSAGAIPFAKTRMHEFAWGMETPPTRNPRDPSCSPGGSSGGSAAAVAAGLAPAALGSDTGGSIRIPASLCGCVGFKPSFGLIGRSGIVPHSWSLDHAGPIAASVGDAALVAGAMAGPDPADPGSLGVAAPDWSEALAGGAGGLRVGVCRTHFFEDLVPAVGDRVEAAIAALARAGARVTEFALPEIGQGLGAIFAIELASSTNYHDRRLREGAVAGFGADVRLLVEMGRLVSGADYLQAERFRRHLAERLAPVFDAVDVIVGPTMPLTAWRSGETEIRIGGRAESIVAVSWRLTYPWNLLGLPAISLPCGIDGAGLPVGLQIAGPVLGEAQVLRAAAAAERALGGPMQRVAAPA</sequence>
<dbReference type="SUPFAM" id="SSF75304">
    <property type="entry name" value="Amidase signature (AS) enzymes"/>
    <property type="match status" value="1"/>
</dbReference>
<dbReference type="PANTHER" id="PTHR11895">
    <property type="entry name" value="TRANSAMIDASE"/>
    <property type="match status" value="1"/>
</dbReference>
<comment type="similarity">
    <text evidence="1">Belongs to the amidase family.</text>
</comment>
<accession>A0ABQ6LH62</accession>
<keyword evidence="5" id="KW-1185">Reference proteome</keyword>
<evidence type="ECO:0000256" key="2">
    <source>
        <dbReference type="SAM" id="MobiDB-lite"/>
    </source>
</evidence>
<dbReference type="RefSeq" id="WP_285671425.1">
    <property type="nucleotide sequence ID" value="NZ_BSYI01000012.1"/>
</dbReference>
<evidence type="ECO:0000313" key="4">
    <source>
        <dbReference type="EMBL" id="GMG82638.1"/>
    </source>
</evidence>
<dbReference type="InterPro" id="IPR036928">
    <property type="entry name" value="AS_sf"/>
</dbReference>
<evidence type="ECO:0000259" key="3">
    <source>
        <dbReference type="Pfam" id="PF01425"/>
    </source>
</evidence>
<evidence type="ECO:0000256" key="1">
    <source>
        <dbReference type="ARBA" id="ARBA00009199"/>
    </source>
</evidence>
<dbReference type="EMBL" id="BSYI01000012">
    <property type="protein sequence ID" value="GMG82638.1"/>
    <property type="molecule type" value="Genomic_DNA"/>
</dbReference>
<dbReference type="InterPro" id="IPR020556">
    <property type="entry name" value="Amidase_CS"/>
</dbReference>
<feature type="domain" description="Amidase" evidence="3">
    <location>
        <begin position="28"/>
        <end position="447"/>
    </location>
</feature>